<dbReference type="EMBL" id="JACHWZ010000005">
    <property type="protein sequence ID" value="MBB3060477.1"/>
    <property type="molecule type" value="Genomic_DNA"/>
</dbReference>
<protein>
    <submittedName>
        <fullName evidence="2">Uncharacterized protein</fullName>
    </submittedName>
</protein>
<dbReference type="RefSeq" id="WP_183457913.1">
    <property type="nucleotide sequence ID" value="NZ_JACHWZ010000005.1"/>
</dbReference>
<name>A0A7W4WA31_9GAMM</name>
<reference evidence="2 3" key="1">
    <citation type="submission" date="2020-08" db="EMBL/GenBank/DDBJ databases">
        <title>Genomic Encyclopedia of Type Strains, Phase III (KMG-III): the genomes of soil and plant-associated and newly described type strains.</title>
        <authorList>
            <person name="Whitman W."/>
        </authorList>
    </citation>
    <scope>NUCLEOTIDE SEQUENCE [LARGE SCALE GENOMIC DNA]</scope>
    <source>
        <strain evidence="2 3">CECT 8799</strain>
    </source>
</reference>
<keyword evidence="3" id="KW-1185">Reference proteome</keyword>
<evidence type="ECO:0000313" key="3">
    <source>
        <dbReference type="Proteomes" id="UP000535937"/>
    </source>
</evidence>
<evidence type="ECO:0000313" key="2">
    <source>
        <dbReference type="EMBL" id="MBB3060483.1"/>
    </source>
</evidence>
<proteinExistence type="predicted"/>
<sequence length="96" mass="10874">MAIPKPIQDEINQLPYPLDKILNTANSLRQTGTTGASTGELIAAAFALERIEYLPQGWGVIEAWERLDGEWQMYVKHLRQECRHLIEAIEEAAPPF</sequence>
<gene>
    <name evidence="1" type="ORF">FHS09_001296</name>
    <name evidence="2" type="ORF">FHS09_001302</name>
</gene>
<organism evidence="2 3">
    <name type="scientific">Microbulbifer rhizosphaerae</name>
    <dbReference type="NCBI Taxonomy" id="1562603"/>
    <lineage>
        <taxon>Bacteria</taxon>
        <taxon>Pseudomonadati</taxon>
        <taxon>Pseudomonadota</taxon>
        <taxon>Gammaproteobacteria</taxon>
        <taxon>Cellvibrionales</taxon>
        <taxon>Microbulbiferaceae</taxon>
        <taxon>Microbulbifer</taxon>
    </lineage>
</organism>
<dbReference type="AlphaFoldDB" id="A0A7W4WA31"/>
<comment type="caution">
    <text evidence="2">The sequence shown here is derived from an EMBL/GenBank/DDBJ whole genome shotgun (WGS) entry which is preliminary data.</text>
</comment>
<accession>A0A7W4WA31</accession>
<dbReference type="EMBL" id="JACHWZ010000005">
    <property type="protein sequence ID" value="MBB3060483.1"/>
    <property type="molecule type" value="Genomic_DNA"/>
</dbReference>
<dbReference type="Proteomes" id="UP000535937">
    <property type="component" value="Unassembled WGS sequence"/>
</dbReference>
<evidence type="ECO:0000313" key="1">
    <source>
        <dbReference type="EMBL" id="MBB3060477.1"/>
    </source>
</evidence>